<keyword evidence="1" id="KW-0812">Transmembrane</keyword>
<dbReference type="RefSeq" id="WP_248008801.1">
    <property type="nucleotide sequence ID" value="NZ_JAJHVV010000006.1"/>
</dbReference>
<evidence type="ECO:0000313" key="2">
    <source>
        <dbReference type="EMBL" id="MCK6263711.1"/>
    </source>
</evidence>
<comment type="caution">
    <text evidence="2">The sequence shown here is derived from an EMBL/GenBank/DDBJ whole genome shotgun (WGS) entry which is preliminary data.</text>
</comment>
<dbReference type="Proteomes" id="UP001139559">
    <property type="component" value="Unassembled WGS sequence"/>
</dbReference>
<protein>
    <submittedName>
        <fullName evidence="2">Uncharacterized protein</fullName>
    </submittedName>
</protein>
<keyword evidence="3" id="KW-1185">Reference proteome</keyword>
<proteinExistence type="predicted"/>
<evidence type="ECO:0000313" key="3">
    <source>
        <dbReference type="Proteomes" id="UP001139559"/>
    </source>
</evidence>
<name>A0A9X1XJR7_9VIBR</name>
<evidence type="ECO:0000256" key="1">
    <source>
        <dbReference type="SAM" id="Phobius"/>
    </source>
</evidence>
<sequence length="57" mass="6347">MNNTLVLENNVLESNVLNTKEEVRNVMSRRVKEILAIAAMYSVTALIVLATSLTWVA</sequence>
<gene>
    <name evidence="2" type="ORF">KP803_10545</name>
</gene>
<dbReference type="EMBL" id="JAJHVV010000006">
    <property type="protein sequence ID" value="MCK6263711.1"/>
    <property type="molecule type" value="Genomic_DNA"/>
</dbReference>
<dbReference type="AlphaFoldDB" id="A0A9X1XJR7"/>
<reference evidence="2" key="1">
    <citation type="submission" date="2021-11" db="EMBL/GenBank/DDBJ databases">
        <title>Vibrio ZSDE26 sp. nov. and Vibrio ZSDZ34 sp. nov., isolated from coastal seawater in Qingdao.</title>
        <authorList>
            <person name="Zhang P."/>
        </authorList>
    </citation>
    <scope>NUCLEOTIDE SEQUENCE</scope>
    <source>
        <strain evidence="2">ZSDE26</strain>
    </source>
</reference>
<keyword evidence="1" id="KW-0472">Membrane</keyword>
<accession>A0A9X1XJR7</accession>
<organism evidence="2 3">
    <name type="scientific">Vibrio amylolyticus</name>
    <dbReference type="NCBI Taxonomy" id="2847292"/>
    <lineage>
        <taxon>Bacteria</taxon>
        <taxon>Pseudomonadati</taxon>
        <taxon>Pseudomonadota</taxon>
        <taxon>Gammaproteobacteria</taxon>
        <taxon>Vibrionales</taxon>
        <taxon>Vibrionaceae</taxon>
        <taxon>Vibrio</taxon>
    </lineage>
</organism>
<feature type="transmembrane region" description="Helical" evidence="1">
    <location>
        <begin position="34"/>
        <end position="56"/>
    </location>
</feature>
<keyword evidence="1" id="KW-1133">Transmembrane helix</keyword>